<protein>
    <submittedName>
        <fullName evidence="1">Uncharacterized protein</fullName>
    </submittedName>
</protein>
<organism evidence="1 2">
    <name type="scientific">Pseudoalteromonas luteoviolacea S4060-1</name>
    <dbReference type="NCBI Taxonomy" id="1365257"/>
    <lineage>
        <taxon>Bacteria</taxon>
        <taxon>Pseudomonadati</taxon>
        <taxon>Pseudomonadota</taxon>
        <taxon>Gammaproteobacteria</taxon>
        <taxon>Alteromonadales</taxon>
        <taxon>Pseudoalteromonadaceae</taxon>
        <taxon>Pseudoalteromonas</taxon>
    </lineage>
</organism>
<dbReference type="Proteomes" id="UP000076661">
    <property type="component" value="Unassembled WGS sequence"/>
</dbReference>
<evidence type="ECO:0000313" key="1">
    <source>
        <dbReference type="EMBL" id="KZN64207.1"/>
    </source>
</evidence>
<accession>A0A167LAS4</accession>
<dbReference type="AlphaFoldDB" id="A0A167LAS4"/>
<gene>
    <name evidence="1" type="ORF">N478_22445</name>
</gene>
<sequence length="75" mass="8982">MIGSENKKRAHNTIKAIHNRKQSKEYIYLIPNFKFNRNKNSNSRKINIEIDSKYKEAKTDFEIFIFLSILLPSFF</sequence>
<proteinExistence type="predicted"/>
<comment type="caution">
    <text evidence="1">The sequence shown here is derived from an EMBL/GenBank/DDBJ whole genome shotgun (WGS) entry which is preliminary data.</text>
</comment>
<reference evidence="1 2" key="1">
    <citation type="submission" date="2013-07" db="EMBL/GenBank/DDBJ databases">
        <title>Comparative Genomic and Metabolomic Analysis of Twelve Strains of Pseudoalteromonas luteoviolacea.</title>
        <authorList>
            <person name="Vynne N.G."/>
            <person name="Mansson M."/>
            <person name="Gram L."/>
        </authorList>
    </citation>
    <scope>NUCLEOTIDE SEQUENCE [LARGE SCALE GENOMIC DNA]</scope>
    <source>
        <strain evidence="1 2">S4060-1</strain>
    </source>
</reference>
<dbReference type="EMBL" id="AUXX01000029">
    <property type="protein sequence ID" value="KZN64207.1"/>
    <property type="molecule type" value="Genomic_DNA"/>
</dbReference>
<evidence type="ECO:0000313" key="2">
    <source>
        <dbReference type="Proteomes" id="UP000076661"/>
    </source>
</evidence>
<dbReference type="PATRIC" id="fig|1365257.3.peg.3306"/>
<name>A0A167LAS4_9GAMM</name>